<keyword evidence="3" id="KW-1185">Reference proteome</keyword>
<dbReference type="STRING" id="568069.A0A1J1I4F7"/>
<evidence type="ECO:0000313" key="3">
    <source>
        <dbReference type="Proteomes" id="UP000183832"/>
    </source>
</evidence>
<protein>
    <submittedName>
        <fullName evidence="2">CLUMA_CG006808, isoform A</fullName>
    </submittedName>
</protein>
<feature type="compositionally biased region" description="Basic and acidic residues" evidence="1">
    <location>
        <begin position="301"/>
        <end position="323"/>
    </location>
</feature>
<dbReference type="OrthoDB" id="8193942at2759"/>
<accession>A0A1J1I4F7</accession>
<feature type="region of interest" description="Disordered" evidence="1">
    <location>
        <begin position="116"/>
        <end position="136"/>
    </location>
</feature>
<dbReference type="Proteomes" id="UP000183832">
    <property type="component" value="Unassembled WGS sequence"/>
</dbReference>
<dbReference type="AlphaFoldDB" id="A0A1J1I4F7"/>
<feature type="region of interest" description="Disordered" evidence="1">
    <location>
        <begin position="269"/>
        <end position="323"/>
    </location>
</feature>
<proteinExistence type="predicted"/>
<feature type="compositionally biased region" description="Polar residues" evidence="1">
    <location>
        <begin position="282"/>
        <end position="300"/>
    </location>
</feature>
<gene>
    <name evidence="2" type="ORF">CLUMA_CG006808</name>
</gene>
<organism evidence="2 3">
    <name type="scientific">Clunio marinus</name>
    <dbReference type="NCBI Taxonomy" id="568069"/>
    <lineage>
        <taxon>Eukaryota</taxon>
        <taxon>Metazoa</taxon>
        <taxon>Ecdysozoa</taxon>
        <taxon>Arthropoda</taxon>
        <taxon>Hexapoda</taxon>
        <taxon>Insecta</taxon>
        <taxon>Pterygota</taxon>
        <taxon>Neoptera</taxon>
        <taxon>Endopterygota</taxon>
        <taxon>Diptera</taxon>
        <taxon>Nematocera</taxon>
        <taxon>Chironomoidea</taxon>
        <taxon>Chironomidae</taxon>
        <taxon>Clunio</taxon>
    </lineage>
</organism>
<feature type="region of interest" description="Disordered" evidence="1">
    <location>
        <begin position="631"/>
        <end position="654"/>
    </location>
</feature>
<dbReference type="EMBL" id="CVRI01000037">
    <property type="protein sequence ID" value="CRK93265.1"/>
    <property type="molecule type" value="Genomic_DNA"/>
</dbReference>
<evidence type="ECO:0000313" key="2">
    <source>
        <dbReference type="EMBL" id="CRK93265.1"/>
    </source>
</evidence>
<feature type="compositionally biased region" description="Basic and acidic residues" evidence="1">
    <location>
        <begin position="631"/>
        <end position="647"/>
    </location>
</feature>
<sequence length="881" mass="101908">MENYEDILDTSGSGLTSNNFEFKYIPTSEFQRIMANVQRDRRLNKKGIWGDFCSVTEDDADEKIVGKSQAFSAKNMTKKEIESVLKSVNKNENSRRIEPTAAPFLGPSKVLDVETFKNEDDESKPSSAESRQSSGTLSVHIVEEVNIVEPSDVKIQVQNQRNVEEVASNSNYSDNENETLHNELMELCNEIENANESKANSGDDSSIDLSYKEDKQLRKIIEKNKEKFTCETYDMFIDKRFDFLNEHSKSSDEAEARAMAQTLPVVELKPKKIKNKKHASNDDYTNDNNVWIPKSQNQINKSDRQQESDKFEKNKDKSSERLPSDVIIRKARDVIKLKHEADEKSHGDSKGNLCSKDEDKKKLRLDAEESSTEILSALGKLTHFQSRMCQYLDFLSEIVQDPPEIEDINDLRRRQKRSTEFSNRFARNHLYQIGRVAEDIRVMLDNPVEVATKVNLLFQVMMQALQIYLKNIEMFIYNNNPDKLLVLVDFILNAMKICLERMVFDKRDTMVQQILRKCIGIKQFMEMNQESSTKFLPIPESYKKSLSARNSYACEVPLESKLSMYDMQLGVKPKRSNSRMNSYAVKSPYDVPKPRNFKATHKPKQTLSRSSSTLVRKTSSNISTMMEKIKSDNCNESRKTISEKPLEDSNVVTNKDSDKQKELLEMLEGITKQKFEEMFGSILPKIFSEMMSKQMTQESRFETPITVENVHGISETLKSIKELNEDSDEPPKLRVKSDLNLKKIPPVKEDEEVAKESEKIQHFDKNVQYHFVKSKSEKKVQSSNVSKEIPKSSEDKKKIEKAEEEKFTKEFKEQAMKERLDYKRQMSEDPLYVNKVISEPWKVFAKISDNILDDMLNEVMAELDFGEKAFVESFLRHEFQC</sequence>
<evidence type="ECO:0000256" key="1">
    <source>
        <dbReference type="SAM" id="MobiDB-lite"/>
    </source>
</evidence>
<name>A0A1J1I4F7_9DIPT</name>
<reference evidence="2 3" key="1">
    <citation type="submission" date="2015-04" db="EMBL/GenBank/DDBJ databases">
        <authorList>
            <person name="Syromyatnikov M.Y."/>
            <person name="Popov V.N."/>
        </authorList>
    </citation>
    <scope>NUCLEOTIDE SEQUENCE [LARGE SCALE GENOMIC DNA]</scope>
</reference>
<feature type="compositionally biased region" description="Polar residues" evidence="1">
    <location>
        <begin position="125"/>
        <end position="136"/>
    </location>
</feature>